<feature type="transmembrane region" description="Helical" evidence="1">
    <location>
        <begin position="30"/>
        <end position="55"/>
    </location>
</feature>
<accession>A0A1G8L4Z1</accession>
<reference evidence="3" key="1">
    <citation type="submission" date="2016-10" db="EMBL/GenBank/DDBJ databases">
        <authorList>
            <person name="Varghese N."/>
            <person name="Submissions S."/>
        </authorList>
    </citation>
    <scope>NUCLEOTIDE SEQUENCE [LARGE SCALE GENOMIC DNA]</scope>
    <source>
        <strain evidence="3">ATCC 700689</strain>
    </source>
</reference>
<evidence type="ECO:0008006" key="4">
    <source>
        <dbReference type="Google" id="ProtNLM"/>
    </source>
</evidence>
<keyword evidence="3" id="KW-1185">Reference proteome</keyword>
<name>A0A1G8L4Z1_9PSED</name>
<evidence type="ECO:0000313" key="2">
    <source>
        <dbReference type="EMBL" id="SDI50661.1"/>
    </source>
</evidence>
<keyword evidence="1" id="KW-0472">Membrane</keyword>
<evidence type="ECO:0000313" key="3">
    <source>
        <dbReference type="Proteomes" id="UP000182894"/>
    </source>
</evidence>
<keyword evidence="1" id="KW-0812">Transmembrane</keyword>
<keyword evidence="1" id="KW-1133">Transmembrane helix</keyword>
<evidence type="ECO:0000256" key="1">
    <source>
        <dbReference type="SAM" id="Phobius"/>
    </source>
</evidence>
<dbReference type="EMBL" id="FNCO01000014">
    <property type="protein sequence ID" value="SDI50661.1"/>
    <property type="molecule type" value="Genomic_DNA"/>
</dbReference>
<dbReference type="Proteomes" id="UP000182894">
    <property type="component" value="Unassembled WGS sequence"/>
</dbReference>
<proteinExistence type="predicted"/>
<dbReference type="AlphaFoldDB" id="A0A1G8L4Z1"/>
<organism evidence="2 3">
    <name type="scientific">Pseudomonas abietaniphila</name>
    <dbReference type="NCBI Taxonomy" id="89065"/>
    <lineage>
        <taxon>Bacteria</taxon>
        <taxon>Pseudomonadati</taxon>
        <taxon>Pseudomonadota</taxon>
        <taxon>Gammaproteobacteria</taxon>
        <taxon>Pseudomonadales</taxon>
        <taxon>Pseudomonadaceae</taxon>
        <taxon>Pseudomonas</taxon>
    </lineage>
</organism>
<gene>
    <name evidence="2" type="ORF">SAMN05216605_11436</name>
</gene>
<sequence length="76" mass="7893">MRGRVSAVNGLFIGASNQLGEFESGLTAHWLGTVPAVVLGGVGTLAITGLWIKLFPGLAKRDRMSEVVAEAEKAAV</sequence>
<dbReference type="STRING" id="89065.SAMN05216605_11436"/>
<protein>
    <recommendedName>
        <fullName evidence="4">MFS transporter</fullName>
    </recommendedName>
</protein>